<comment type="caution">
    <text evidence="1">The sequence shown here is derived from an EMBL/GenBank/DDBJ whole genome shotgun (WGS) entry which is preliminary data.</text>
</comment>
<dbReference type="EMBL" id="NCXO01000036">
    <property type="protein sequence ID" value="OSC32629.1"/>
    <property type="molecule type" value="Genomic_DNA"/>
</dbReference>
<dbReference type="AlphaFoldDB" id="A0A7I7SDL9"/>
<name>A0A7I7SDL9_9MYCO</name>
<dbReference type="RefSeq" id="WP_085304780.1">
    <property type="nucleotide sequence ID" value="NZ_AP022594.1"/>
</dbReference>
<dbReference type="SUPFAM" id="SSF103247">
    <property type="entry name" value="TT1751-like"/>
    <property type="match status" value="1"/>
</dbReference>
<gene>
    <name evidence="1" type="ORF">B8W67_15005</name>
</gene>
<dbReference type="PANTHER" id="PTHR38342">
    <property type="entry name" value="SLR5037 PROTEIN"/>
    <property type="match status" value="1"/>
</dbReference>
<organism evidence="1 2">
    <name type="scientific">Mycolicibacillus koreensis</name>
    <dbReference type="NCBI Taxonomy" id="1069220"/>
    <lineage>
        <taxon>Bacteria</taxon>
        <taxon>Bacillati</taxon>
        <taxon>Actinomycetota</taxon>
        <taxon>Actinomycetes</taxon>
        <taxon>Mycobacteriales</taxon>
        <taxon>Mycobacteriaceae</taxon>
        <taxon>Mycolicibacillus</taxon>
    </lineage>
</organism>
<dbReference type="CDD" id="cd14797">
    <property type="entry name" value="DUF302"/>
    <property type="match status" value="1"/>
</dbReference>
<evidence type="ECO:0000313" key="2">
    <source>
        <dbReference type="Proteomes" id="UP000193577"/>
    </source>
</evidence>
<dbReference type="OrthoDB" id="9799367at2"/>
<dbReference type="Proteomes" id="UP000193577">
    <property type="component" value="Unassembled WGS sequence"/>
</dbReference>
<proteinExistence type="predicted"/>
<dbReference type="Gene3D" id="3.30.310.70">
    <property type="entry name" value="TT1751-like domain"/>
    <property type="match status" value="1"/>
</dbReference>
<dbReference type="InterPro" id="IPR035923">
    <property type="entry name" value="TT1751-like_sf"/>
</dbReference>
<evidence type="ECO:0000313" key="1">
    <source>
        <dbReference type="EMBL" id="OSC32629.1"/>
    </source>
</evidence>
<dbReference type="InterPro" id="IPR005180">
    <property type="entry name" value="DUF302"/>
</dbReference>
<dbReference type="Pfam" id="PF03625">
    <property type="entry name" value="DUF302"/>
    <property type="match status" value="1"/>
</dbReference>
<protein>
    <submittedName>
        <fullName evidence="1">Uncharacterized protein</fullName>
    </submittedName>
</protein>
<keyword evidence="2" id="KW-1185">Reference proteome</keyword>
<reference evidence="1 2" key="1">
    <citation type="submission" date="2017-04" db="EMBL/GenBank/DDBJ databases">
        <title>The new phylogeny of genus Mycobacterium.</title>
        <authorList>
            <person name="Tortoli E."/>
            <person name="Trovato A."/>
            <person name="Cirillo D.M."/>
        </authorList>
    </citation>
    <scope>NUCLEOTIDE SEQUENCE [LARGE SCALE GENOMIC DNA]</scope>
    <source>
        <strain evidence="1 2">KCTC 19819</strain>
    </source>
</reference>
<sequence>MTHWVAKRSPDPVAETMTRLENALGERGFTVMARIDHAAHAERAGQQLRPTEVMLFGKPALGTQLMQADQLIAIDLPSKVLGWQDTDGQNWLGYRDLRALIAGRTDVAAPGTAAAAAELAAGIEAATDAAVRR</sequence>
<accession>A0A7I7SDL9</accession>
<dbReference type="PANTHER" id="PTHR38342:SF2">
    <property type="entry name" value="INNER MEMBRANE OR EXPORTED"/>
    <property type="match status" value="1"/>
</dbReference>